<gene>
    <name evidence="16" type="ORF">MNKW57_28430</name>
</gene>
<dbReference type="PROSITE" id="PS52016">
    <property type="entry name" value="TONB_DEPENDENT_REC_3"/>
    <property type="match status" value="1"/>
</dbReference>
<dbReference type="InterPro" id="IPR036942">
    <property type="entry name" value="Beta-barrel_TonB_sf"/>
</dbReference>
<evidence type="ECO:0000259" key="15">
    <source>
        <dbReference type="Pfam" id="PF07715"/>
    </source>
</evidence>
<comment type="subcellular location">
    <subcellularLocation>
        <location evidence="1 11">Cell outer membrane</location>
        <topology evidence="1 11">Multi-pass membrane protein</topology>
    </subcellularLocation>
</comment>
<evidence type="ECO:0000256" key="1">
    <source>
        <dbReference type="ARBA" id="ARBA00004571"/>
    </source>
</evidence>
<feature type="chain" id="PRO_5045991984" evidence="13">
    <location>
        <begin position="25"/>
        <end position="778"/>
    </location>
</feature>
<evidence type="ECO:0000256" key="10">
    <source>
        <dbReference type="ARBA" id="ARBA00023237"/>
    </source>
</evidence>
<evidence type="ECO:0000256" key="2">
    <source>
        <dbReference type="ARBA" id="ARBA00022448"/>
    </source>
</evidence>
<keyword evidence="2 11" id="KW-0813">Transport</keyword>
<comment type="caution">
    <text evidence="16">The sequence shown here is derived from an EMBL/GenBank/DDBJ whole genome shotgun (WGS) entry which is preliminary data.</text>
</comment>
<dbReference type="InterPro" id="IPR012910">
    <property type="entry name" value="Plug_dom"/>
</dbReference>
<keyword evidence="16" id="KW-0675">Receptor</keyword>
<feature type="domain" description="TonB-dependent receptor plug" evidence="15">
    <location>
        <begin position="44"/>
        <end position="149"/>
    </location>
</feature>
<evidence type="ECO:0000313" key="16">
    <source>
        <dbReference type="EMBL" id="GMG88522.1"/>
    </source>
</evidence>
<evidence type="ECO:0000256" key="6">
    <source>
        <dbReference type="ARBA" id="ARBA00023004"/>
    </source>
</evidence>
<proteinExistence type="inferred from homology"/>
<sequence length="778" mass="84760">MTNRTLHKKILSMVIASLAIPAVAQESRTLEEVTVTAQKRVESLQDVPISVSAVSGDKLADAGIEKIADITAYVPNMHMTESGISTQLRIRGIGSGNNQGFEQSVGQYVDGVYYGRQQLIRAPFLDLERVEVLRGPQPTLFGKNSIAGALNMTTAKPTEEFEGSIRAAYTPEVGGTELTGVVSGEIAENLLGRLAYRNHQQDGYIENTFTGDDEPNLDEQAIRATLLWSPTPDLDITFKAERDTFDVSGRQIEIVQDDVYSATMQAFGQPGFESRIDGKRQADGGDFSKNNLSNYTLTADYQLGENTLTAISSWVAYDFDELCDCDYIAADIFTVPMSEDYEQFSQEIRITSPGGETVDWIGGIFYQTSDQEFRDAINVQTTSVVVPALTVLGVPPQAAVQIGGTAAARVFEQGSDAWAAFGQFTWNIDDSNRLTVGGRYTREDKDGSRVLNATMIDGSPLGAANAAAAALYYGVFAVQSEQFNPDGLGGNLGHNLSGDRQESAFTPLISYQYDLDENAMLYASFTSGFKAGGFDARANNINSFEFDEEEATAFEAGAKTRFADGRAEFNIAVYRTEYDDLQISQFDGTLGFNVGNARETVVQGIELDGRWLMTDSLTVSYAASLLDFNYEDFENGNCYAGQVPDGVIAPWGVQLCDYTGKAGQYTPELTFNAGIEHNLPLNGDLELNSALDLQFVDAHNVHPNLDPQYRIDAYTTINARLALDSDSWSVALVGKNLTDEDIITYAGNAPLSGTFGASTYYAFLKPPRTLALEGAFRF</sequence>
<evidence type="ECO:0000256" key="8">
    <source>
        <dbReference type="ARBA" id="ARBA00023077"/>
    </source>
</evidence>
<keyword evidence="7" id="KW-0406">Ion transport</keyword>
<evidence type="ECO:0000256" key="5">
    <source>
        <dbReference type="ARBA" id="ARBA00022692"/>
    </source>
</evidence>
<dbReference type="Pfam" id="PF00593">
    <property type="entry name" value="TonB_dep_Rec_b-barrel"/>
    <property type="match status" value="1"/>
</dbReference>
<evidence type="ECO:0000256" key="11">
    <source>
        <dbReference type="PROSITE-ProRule" id="PRU01360"/>
    </source>
</evidence>
<keyword evidence="3 11" id="KW-1134">Transmembrane beta strand</keyword>
<dbReference type="RefSeq" id="WP_285765129.1">
    <property type="nucleotide sequence ID" value="NZ_BSYJ01000006.1"/>
</dbReference>
<dbReference type="EMBL" id="BSYJ01000006">
    <property type="protein sequence ID" value="GMG88522.1"/>
    <property type="molecule type" value="Genomic_DNA"/>
</dbReference>
<dbReference type="InterPro" id="IPR000531">
    <property type="entry name" value="Beta-barrel_TonB"/>
</dbReference>
<evidence type="ECO:0000256" key="13">
    <source>
        <dbReference type="SAM" id="SignalP"/>
    </source>
</evidence>
<dbReference type="PANTHER" id="PTHR32552">
    <property type="entry name" value="FERRICHROME IRON RECEPTOR-RELATED"/>
    <property type="match status" value="1"/>
</dbReference>
<keyword evidence="17" id="KW-1185">Reference proteome</keyword>
<keyword evidence="4" id="KW-0410">Iron transport</keyword>
<evidence type="ECO:0000256" key="9">
    <source>
        <dbReference type="ARBA" id="ARBA00023136"/>
    </source>
</evidence>
<dbReference type="Proteomes" id="UP001224392">
    <property type="component" value="Unassembled WGS sequence"/>
</dbReference>
<keyword evidence="6" id="KW-0408">Iron</keyword>
<protein>
    <submittedName>
        <fullName evidence="16">TonB-dependent receptor</fullName>
    </submittedName>
</protein>
<accession>A0ABQ6M2M3</accession>
<keyword evidence="13" id="KW-0732">Signal</keyword>
<dbReference type="Pfam" id="PF07715">
    <property type="entry name" value="Plug"/>
    <property type="match status" value="1"/>
</dbReference>
<name>A0ABQ6M2M3_9GAMM</name>
<comment type="similarity">
    <text evidence="11 12">Belongs to the TonB-dependent receptor family.</text>
</comment>
<keyword evidence="8 12" id="KW-0798">TonB box</keyword>
<evidence type="ECO:0000256" key="4">
    <source>
        <dbReference type="ARBA" id="ARBA00022496"/>
    </source>
</evidence>
<keyword evidence="10 11" id="KW-0998">Cell outer membrane</keyword>
<dbReference type="SUPFAM" id="SSF56935">
    <property type="entry name" value="Porins"/>
    <property type="match status" value="1"/>
</dbReference>
<dbReference type="InterPro" id="IPR039426">
    <property type="entry name" value="TonB-dep_rcpt-like"/>
</dbReference>
<evidence type="ECO:0000313" key="17">
    <source>
        <dbReference type="Proteomes" id="UP001224392"/>
    </source>
</evidence>
<reference evidence="16 17" key="1">
    <citation type="submission" date="2023-04" db="EMBL/GenBank/DDBJ databases">
        <title>Marinobulbifer ophiurae gen. nov., sp. Nov., isolate from tissue of brittle star Ophioplocus japonicus.</title>
        <authorList>
            <person name="Kawano K."/>
            <person name="Sawayama S."/>
            <person name="Nakagawa S."/>
        </authorList>
    </citation>
    <scope>NUCLEOTIDE SEQUENCE [LARGE SCALE GENOMIC DNA]</scope>
    <source>
        <strain evidence="16 17">NKW57</strain>
    </source>
</reference>
<dbReference type="PANTHER" id="PTHR32552:SF81">
    <property type="entry name" value="TONB-DEPENDENT OUTER MEMBRANE RECEPTOR"/>
    <property type="match status" value="1"/>
</dbReference>
<evidence type="ECO:0000256" key="12">
    <source>
        <dbReference type="RuleBase" id="RU003357"/>
    </source>
</evidence>
<keyword evidence="9 11" id="KW-0472">Membrane</keyword>
<organism evidence="16 17">
    <name type="scientific">Biformimicrobium ophioploci</name>
    <dbReference type="NCBI Taxonomy" id="3036711"/>
    <lineage>
        <taxon>Bacteria</taxon>
        <taxon>Pseudomonadati</taxon>
        <taxon>Pseudomonadota</taxon>
        <taxon>Gammaproteobacteria</taxon>
        <taxon>Cellvibrionales</taxon>
        <taxon>Microbulbiferaceae</taxon>
        <taxon>Biformimicrobium</taxon>
    </lineage>
</organism>
<keyword evidence="5 11" id="KW-0812">Transmembrane</keyword>
<feature type="domain" description="TonB-dependent receptor-like beta-barrel" evidence="14">
    <location>
        <begin position="270"/>
        <end position="737"/>
    </location>
</feature>
<evidence type="ECO:0000259" key="14">
    <source>
        <dbReference type="Pfam" id="PF00593"/>
    </source>
</evidence>
<evidence type="ECO:0000256" key="7">
    <source>
        <dbReference type="ARBA" id="ARBA00023065"/>
    </source>
</evidence>
<dbReference type="Gene3D" id="2.40.170.20">
    <property type="entry name" value="TonB-dependent receptor, beta-barrel domain"/>
    <property type="match status" value="1"/>
</dbReference>
<feature type="signal peptide" evidence="13">
    <location>
        <begin position="1"/>
        <end position="24"/>
    </location>
</feature>
<evidence type="ECO:0000256" key="3">
    <source>
        <dbReference type="ARBA" id="ARBA00022452"/>
    </source>
</evidence>